<dbReference type="OrthoDB" id="9762614at2"/>
<dbReference type="GO" id="GO:0005975">
    <property type="term" value="P:carbohydrate metabolic process"/>
    <property type="evidence" value="ECO:0007669"/>
    <property type="project" value="InterPro"/>
</dbReference>
<dbReference type="PANTHER" id="PTHR42899:SF1">
    <property type="entry name" value="SPERMATOGENESIS-ASSOCIATED PROTEIN 20"/>
    <property type="match status" value="1"/>
</dbReference>
<reference evidence="2 3" key="1">
    <citation type="submission" date="2019-06" db="EMBL/GenBank/DDBJ databases">
        <title>Whole genome sequence for Rhodospirillaceae sp. R148.</title>
        <authorList>
            <person name="Wang G."/>
        </authorList>
    </citation>
    <scope>NUCLEOTIDE SEQUENCE [LARGE SCALE GENOMIC DNA]</scope>
    <source>
        <strain evidence="2 3">R148</strain>
    </source>
</reference>
<dbReference type="Gene3D" id="3.40.30.10">
    <property type="entry name" value="Glutaredoxin"/>
    <property type="match status" value="1"/>
</dbReference>
<dbReference type="EMBL" id="VHSH01000004">
    <property type="protein sequence ID" value="TQV79976.1"/>
    <property type="molecule type" value="Genomic_DNA"/>
</dbReference>
<feature type="domain" description="Spermatogenesis-associated protein 20-like TRX" evidence="1">
    <location>
        <begin position="4"/>
        <end position="164"/>
    </location>
</feature>
<dbReference type="Pfam" id="PF03190">
    <property type="entry name" value="Thioredox_DsbH"/>
    <property type="match status" value="1"/>
</dbReference>
<keyword evidence="3" id="KW-1185">Reference proteome</keyword>
<dbReference type="PIRSF" id="PIRSF006402">
    <property type="entry name" value="UCP006402_thioredoxin"/>
    <property type="match status" value="1"/>
</dbReference>
<proteinExistence type="predicted"/>
<evidence type="ECO:0000313" key="2">
    <source>
        <dbReference type="EMBL" id="TQV79976.1"/>
    </source>
</evidence>
<dbReference type="Proteomes" id="UP000315252">
    <property type="component" value="Unassembled WGS sequence"/>
</dbReference>
<accession>A0A545TRY5</accession>
<dbReference type="SUPFAM" id="SSF52833">
    <property type="entry name" value="Thioredoxin-like"/>
    <property type="match status" value="1"/>
</dbReference>
<dbReference type="InterPro" id="IPR036249">
    <property type="entry name" value="Thioredoxin-like_sf"/>
</dbReference>
<dbReference type="InterPro" id="IPR008928">
    <property type="entry name" value="6-hairpin_glycosidase_sf"/>
</dbReference>
<dbReference type="Pfam" id="PF03663">
    <property type="entry name" value="Glyco_hydro_76"/>
    <property type="match status" value="1"/>
</dbReference>
<evidence type="ECO:0000313" key="3">
    <source>
        <dbReference type="Proteomes" id="UP000315252"/>
    </source>
</evidence>
<dbReference type="InterPro" id="IPR005198">
    <property type="entry name" value="Glyco_hydro_76"/>
</dbReference>
<comment type="caution">
    <text evidence="2">The sequence shown here is derived from an EMBL/GenBank/DDBJ whole genome shotgun (WGS) entry which is preliminary data.</text>
</comment>
<dbReference type="InterPro" id="IPR024705">
    <property type="entry name" value="Ssp411"/>
</dbReference>
<dbReference type="InterPro" id="IPR012341">
    <property type="entry name" value="6hp_glycosidase-like_sf"/>
</dbReference>
<evidence type="ECO:0000259" key="1">
    <source>
        <dbReference type="Pfam" id="PF03190"/>
    </source>
</evidence>
<protein>
    <submittedName>
        <fullName evidence="2">Thioredoxin domain-containing protein</fullName>
    </submittedName>
</protein>
<dbReference type="PANTHER" id="PTHR42899">
    <property type="entry name" value="SPERMATOGENESIS-ASSOCIATED PROTEIN 20"/>
    <property type="match status" value="1"/>
</dbReference>
<organism evidence="2 3">
    <name type="scientific">Denitrobaculum tricleocarpae</name>
    <dbReference type="NCBI Taxonomy" id="2591009"/>
    <lineage>
        <taxon>Bacteria</taxon>
        <taxon>Pseudomonadati</taxon>
        <taxon>Pseudomonadota</taxon>
        <taxon>Alphaproteobacteria</taxon>
        <taxon>Rhodospirillales</taxon>
        <taxon>Rhodospirillaceae</taxon>
        <taxon>Denitrobaculum</taxon>
    </lineage>
</organism>
<sequence length="682" mass="76598">MTANRLANETSPYLLQHQDNPVHWHPWDEAALETAQRENKPILLSVGYAACHWCHVMAHESFENAEIAALMNRHFVNIKVDREERPDLDSIYQSALALLGEHGGWPLTMFLTPKGEPFWGGTYFPPEPRYGRPGFPQILSGIAEVYAREPEKVEKNVAGLGNALAKLSDNLKGGTVSLAQINEMAERLVKECDPVNGGIGQAPKFPQPSILKLFWRAWKRSGQTVFRQAVERALTRMSQGGIYDHLGGGFARYTVDERWLIPHFEKMLYDNAQLIDVLTWAWQESESPLFEQRVRETVDWLLRDMMAQESENSDSKVDAFASTLDADSEGEEGKFYVWQESEVDEVLKEASPAFKAVYDVSAVGNWEGKNILNRLRDTAILSASEEKELKSARDKLFDRRKDRIHPGWDDKVLADWNGLMIAALARAGRAFKEPDWVAAAEKALAFVQETMMPEGRLHHSWRRGHLKHAATLDDYANLTDAALALYQVTGKNTYLDQAESWCQTTDRHYWDHRDGGYFFTADDAKDLILRSKSAHDNAVPSGNGTMVAVLTQLFHLTGNDAYRERAEQLVTSFTGELERNFFPLSTLLNGAEFLQSSQQLVIVKRPNSNDEEVFIDVLRDLSLPNAVFQVISGDESLPETHPAHGKGLVDGKPAVYLCQNQSCSLPMTDANAVLLALKGNAV</sequence>
<dbReference type="InterPro" id="IPR004879">
    <property type="entry name" value="Ssp411-like_TRX"/>
</dbReference>
<name>A0A545TRY5_9PROT</name>
<gene>
    <name evidence="2" type="ORF">FKG95_14130</name>
</gene>
<dbReference type="SUPFAM" id="SSF48208">
    <property type="entry name" value="Six-hairpin glycosidases"/>
    <property type="match status" value="1"/>
</dbReference>
<dbReference type="CDD" id="cd02955">
    <property type="entry name" value="SSP411"/>
    <property type="match status" value="1"/>
</dbReference>
<dbReference type="AlphaFoldDB" id="A0A545TRY5"/>
<dbReference type="Gene3D" id="1.50.10.10">
    <property type="match status" value="1"/>
</dbReference>